<comment type="caution">
    <text evidence="1">The sequence shown here is derived from an EMBL/GenBank/DDBJ whole genome shotgun (WGS) entry which is preliminary data.</text>
</comment>
<reference evidence="1 2" key="1">
    <citation type="submission" date="2018-06" db="EMBL/GenBank/DDBJ databases">
        <title>Genomic Encyclopedia of Type Strains, Phase III (KMG-III): the genomes of soil and plant-associated and newly described type strains.</title>
        <authorList>
            <person name="Whitman W."/>
        </authorList>
    </citation>
    <scope>NUCLEOTIDE SEQUENCE [LARGE SCALE GENOMIC DNA]</scope>
    <source>
        <strain evidence="1 2">CGMCC 1.8979</strain>
    </source>
</reference>
<gene>
    <name evidence="1" type="ORF">B0I26_1392</name>
</gene>
<dbReference type="EMBL" id="QLMH01000039">
    <property type="protein sequence ID" value="RAK14019.1"/>
    <property type="molecule type" value="Genomic_DNA"/>
</dbReference>
<name>A0A327Y6E1_9BACL</name>
<dbReference type="AlphaFoldDB" id="A0A327Y6E1"/>
<organism evidence="1 2">
    <name type="scientific">Paranoxybacillus vitaminiphilus</name>
    <dbReference type="NCBI Taxonomy" id="581036"/>
    <lineage>
        <taxon>Bacteria</taxon>
        <taxon>Bacillati</taxon>
        <taxon>Bacillota</taxon>
        <taxon>Bacilli</taxon>
        <taxon>Bacillales</taxon>
        <taxon>Anoxybacillaceae</taxon>
        <taxon>Paranoxybacillus</taxon>
    </lineage>
</organism>
<evidence type="ECO:0000313" key="1">
    <source>
        <dbReference type="EMBL" id="RAK14019.1"/>
    </source>
</evidence>
<protein>
    <submittedName>
        <fullName evidence="1">Uncharacterized protein</fullName>
    </submittedName>
</protein>
<dbReference type="OrthoDB" id="2929860at2"/>
<keyword evidence="2" id="KW-1185">Reference proteome</keyword>
<sequence length="99" mass="11887">MNKEPLYQEWGHKLIPSSYGELNGKKRYYRVFYGTVHWHTADPENIHKACTVFVQYGATEDFEQARRKGEIRENYPCHIIEQDMDSVMAAMKELRERRY</sequence>
<dbReference type="Proteomes" id="UP000248555">
    <property type="component" value="Unassembled WGS sequence"/>
</dbReference>
<dbReference type="RefSeq" id="WP_111646664.1">
    <property type="nucleotide sequence ID" value="NZ_QLMH01000039.1"/>
</dbReference>
<proteinExistence type="predicted"/>
<accession>A0A327Y6E1</accession>
<evidence type="ECO:0000313" key="2">
    <source>
        <dbReference type="Proteomes" id="UP000248555"/>
    </source>
</evidence>